<accession>A0A0F9D7Y1</accession>
<comment type="caution">
    <text evidence="1">The sequence shown here is derived from an EMBL/GenBank/DDBJ whole genome shotgun (WGS) entry which is preliminary data.</text>
</comment>
<proteinExistence type="predicted"/>
<reference evidence="1" key="1">
    <citation type="journal article" date="2015" name="Nature">
        <title>Complex archaea that bridge the gap between prokaryotes and eukaryotes.</title>
        <authorList>
            <person name="Spang A."/>
            <person name="Saw J.H."/>
            <person name="Jorgensen S.L."/>
            <person name="Zaremba-Niedzwiedzka K."/>
            <person name="Martijn J."/>
            <person name="Lind A.E."/>
            <person name="van Eijk R."/>
            <person name="Schleper C."/>
            <person name="Guy L."/>
            <person name="Ettema T.J."/>
        </authorList>
    </citation>
    <scope>NUCLEOTIDE SEQUENCE</scope>
</reference>
<dbReference type="AlphaFoldDB" id="A0A0F9D7Y1"/>
<evidence type="ECO:0000313" key="1">
    <source>
        <dbReference type="EMBL" id="KKL57709.1"/>
    </source>
</evidence>
<protein>
    <submittedName>
        <fullName evidence="1">Uncharacterized protein</fullName>
    </submittedName>
</protein>
<sequence length="86" mass="9628">MAALMFRTYVKKLEDRIESLETFVCSLSYRMSELDKLPRPECPVCKEINALDDSVGVDFTPDADLLDALEAEDTARTIIEWPGAGT</sequence>
<gene>
    <name evidence="1" type="ORF">LCGC14_2232680</name>
</gene>
<organism evidence="1">
    <name type="scientific">marine sediment metagenome</name>
    <dbReference type="NCBI Taxonomy" id="412755"/>
    <lineage>
        <taxon>unclassified sequences</taxon>
        <taxon>metagenomes</taxon>
        <taxon>ecological metagenomes</taxon>
    </lineage>
</organism>
<name>A0A0F9D7Y1_9ZZZZ</name>
<dbReference type="EMBL" id="LAZR01030071">
    <property type="protein sequence ID" value="KKL57709.1"/>
    <property type="molecule type" value="Genomic_DNA"/>
</dbReference>